<feature type="transmembrane region" description="Helical" evidence="1">
    <location>
        <begin position="99"/>
        <end position="117"/>
    </location>
</feature>
<dbReference type="Pfam" id="PF06687">
    <property type="entry name" value="SUR7"/>
    <property type="match status" value="1"/>
</dbReference>
<evidence type="ECO:0000313" key="2">
    <source>
        <dbReference type="EMBL" id="KAJ7098532.1"/>
    </source>
</evidence>
<name>A0AAD6UD06_9AGAR</name>
<sequence length="218" mass="23524">MSRAFYLSGVAFLFVALVLSFLSSISLPYLPAIDFVRVKFSGSSFSESLTQVRWGIWGPCVYNNNDHRVCAHTGHGYAVPIETLNGQRVIVGASFTRGLAIHPVATGAIAIAFGFAASKYENGPLVASLASFFSALMLVIAFAIDIVLFANVHHEIGKLKNVRANVNAGSAFWMTLVSLVFVLLAGCTVCLGRRKDSGSNSYPMLTRTSGGFMSRFRK</sequence>
<feature type="transmembrane region" description="Helical" evidence="1">
    <location>
        <begin position="129"/>
        <end position="150"/>
    </location>
</feature>
<dbReference type="PANTHER" id="PTHR28013:SF4">
    <property type="entry name" value="MARVEL DOMAIN-CONTAINING PROTEIN"/>
    <property type="match status" value="1"/>
</dbReference>
<keyword evidence="3" id="KW-1185">Reference proteome</keyword>
<keyword evidence="1" id="KW-0472">Membrane</keyword>
<dbReference type="Proteomes" id="UP001222325">
    <property type="component" value="Unassembled WGS sequence"/>
</dbReference>
<dbReference type="Gene3D" id="1.20.140.150">
    <property type="match status" value="1"/>
</dbReference>
<dbReference type="GO" id="GO:0032153">
    <property type="term" value="C:cell division site"/>
    <property type="evidence" value="ECO:0007669"/>
    <property type="project" value="TreeGrafter"/>
</dbReference>
<dbReference type="GO" id="GO:0005886">
    <property type="term" value="C:plasma membrane"/>
    <property type="evidence" value="ECO:0007669"/>
    <property type="project" value="InterPro"/>
</dbReference>
<dbReference type="AlphaFoldDB" id="A0AAD6UD06"/>
<keyword evidence="1" id="KW-0812">Transmembrane</keyword>
<comment type="caution">
    <text evidence="2">The sequence shown here is derived from an EMBL/GenBank/DDBJ whole genome shotgun (WGS) entry which is preliminary data.</text>
</comment>
<organism evidence="2 3">
    <name type="scientific">Mycena belliarum</name>
    <dbReference type="NCBI Taxonomy" id="1033014"/>
    <lineage>
        <taxon>Eukaryota</taxon>
        <taxon>Fungi</taxon>
        <taxon>Dikarya</taxon>
        <taxon>Basidiomycota</taxon>
        <taxon>Agaricomycotina</taxon>
        <taxon>Agaricomycetes</taxon>
        <taxon>Agaricomycetidae</taxon>
        <taxon>Agaricales</taxon>
        <taxon>Marasmiineae</taxon>
        <taxon>Mycenaceae</taxon>
        <taxon>Mycena</taxon>
    </lineage>
</organism>
<proteinExistence type="predicted"/>
<feature type="transmembrane region" description="Helical" evidence="1">
    <location>
        <begin position="170"/>
        <end position="191"/>
    </location>
</feature>
<dbReference type="InterPro" id="IPR009571">
    <property type="entry name" value="SUR7/Rim9-like_fungi"/>
</dbReference>
<keyword evidence="1" id="KW-1133">Transmembrane helix</keyword>
<evidence type="ECO:0000313" key="3">
    <source>
        <dbReference type="Proteomes" id="UP001222325"/>
    </source>
</evidence>
<accession>A0AAD6UD06</accession>
<protein>
    <submittedName>
        <fullName evidence="2">Pali-domain-containing protein</fullName>
    </submittedName>
</protein>
<gene>
    <name evidence="2" type="ORF">B0H15DRAFT_878297</name>
</gene>
<reference evidence="2" key="1">
    <citation type="submission" date="2023-03" db="EMBL/GenBank/DDBJ databases">
        <title>Massive genome expansion in bonnet fungi (Mycena s.s.) driven by repeated elements and novel gene families across ecological guilds.</title>
        <authorList>
            <consortium name="Lawrence Berkeley National Laboratory"/>
            <person name="Harder C.B."/>
            <person name="Miyauchi S."/>
            <person name="Viragh M."/>
            <person name="Kuo A."/>
            <person name="Thoen E."/>
            <person name="Andreopoulos B."/>
            <person name="Lu D."/>
            <person name="Skrede I."/>
            <person name="Drula E."/>
            <person name="Henrissat B."/>
            <person name="Morin E."/>
            <person name="Kohler A."/>
            <person name="Barry K."/>
            <person name="LaButti K."/>
            <person name="Morin E."/>
            <person name="Salamov A."/>
            <person name="Lipzen A."/>
            <person name="Mereny Z."/>
            <person name="Hegedus B."/>
            <person name="Baldrian P."/>
            <person name="Stursova M."/>
            <person name="Weitz H."/>
            <person name="Taylor A."/>
            <person name="Grigoriev I.V."/>
            <person name="Nagy L.G."/>
            <person name="Martin F."/>
            <person name="Kauserud H."/>
        </authorList>
    </citation>
    <scope>NUCLEOTIDE SEQUENCE</scope>
    <source>
        <strain evidence="2">CBHHK173m</strain>
    </source>
</reference>
<dbReference type="EMBL" id="JARJCN010000008">
    <property type="protein sequence ID" value="KAJ7098532.1"/>
    <property type="molecule type" value="Genomic_DNA"/>
</dbReference>
<dbReference type="GO" id="GO:0035838">
    <property type="term" value="C:growing cell tip"/>
    <property type="evidence" value="ECO:0007669"/>
    <property type="project" value="TreeGrafter"/>
</dbReference>
<dbReference type="PANTHER" id="PTHR28013">
    <property type="entry name" value="PROTEIN DCV1-RELATED"/>
    <property type="match status" value="1"/>
</dbReference>
<evidence type="ECO:0000256" key="1">
    <source>
        <dbReference type="SAM" id="Phobius"/>
    </source>
</evidence>
<dbReference type="InterPro" id="IPR051380">
    <property type="entry name" value="pH-response_reg_palI/RIM9"/>
</dbReference>